<protein>
    <submittedName>
        <fullName evidence="2">Primase-helicase family protein</fullName>
    </submittedName>
</protein>
<gene>
    <name evidence="2" type="ORF">QLS71_006315</name>
</gene>
<proteinExistence type="predicted"/>
<evidence type="ECO:0000313" key="3">
    <source>
        <dbReference type="Proteomes" id="UP001224325"/>
    </source>
</evidence>
<reference evidence="2" key="1">
    <citation type="submission" date="2024-04" db="EMBL/GenBank/DDBJ databases">
        <title>Mariniflexile litorale, isolated from the shallow sediments of the Sea of Japan.</title>
        <authorList>
            <person name="Romanenko L."/>
            <person name="Isaeva M."/>
        </authorList>
    </citation>
    <scope>NUCLEOTIDE SEQUENCE [LARGE SCALE GENOMIC DNA]</scope>
    <source>
        <strain evidence="2">KMM 9835</strain>
    </source>
</reference>
<dbReference type="RefSeq" id="WP_308991627.1">
    <property type="nucleotide sequence ID" value="NZ_CP155618.1"/>
</dbReference>
<feature type="domain" description="NrS-1 polymerase-like helicase" evidence="1">
    <location>
        <begin position="217"/>
        <end position="322"/>
    </location>
</feature>
<evidence type="ECO:0000313" key="2">
    <source>
        <dbReference type="EMBL" id="XBL15628.1"/>
    </source>
</evidence>
<accession>A0AAU7EIZ9</accession>
<dbReference type="Proteomes" id="UP001224325">
    <property type="component" value="Chromosome"/>
</dbReference>
<organism evidence="2 3">
    <name type="scientific">Mariniflexile litorale</name>
    <dbReference type="NCBI Taxonomy" id="3045158"/>
    <lineage>
        <taxon>Bacteria</taxon>
        <taxon>Pseudomonadati</taxon>
        <taxon>Bacteroidota</taxon>
        <taxon>Flavobacteriia</taxon>
        <taxon>Flavobacteriales</taxon>
        <taxon>Flavobacteriaceae</taxon>
        <taxon>Mariniflexile</taxon>
    </lineage>
</organism>
<evidence type="ECO:0000259" key="1">
    <source>
        <dbReference type="Pfam" id="PF19263"/>
    </source>
</evidence>
<dbReference type="AlphaFoldDB" id="A0AAU7EIZ9"/>
<name>A0AAU7EIZ9_9FLAO</name>
<dbReference type="EMBL" id="CP155618">
    <property type="protein sequence ID" value="XBL15628.1"/>
    <property type="molecule type" value="Genomic_DNA"/>
</dbReference>
<dbReference type="KEGG" id="mlil:QLS71_006315"/>
<sequence length="474" mass="55386">METKIDEISIKFWDIDKKGKVKILQNKLLEFISKSGFAKAEITDMDYVLVLESANTVKEVADYVIVDFIKNYLKKIKQLEVYEAFIIGSSGYISKPKLRFLTTVKLLNDRDNSNSSWFHFSNLSWQVDKKSFKNRSREEIPGKIWESRILPYDCYTALDDDASQFQKFCMNIAGNDKKRFLALLTIIGYLLHRSQDPSNAKAIIFVDENISFDGTANGGTGKSLLLRAIGKCRELVVMDGKNMKTKSWFKNQRINRTSDIVFYDDVGKDFSLEELYSMITTGIEVEKKYKTAEYISPENAPKICISSNYVVKGTGGSTDIRRRCEFEVANHYNENFTPEDEFGNYFFDDWDRDEWNRFFHFMMSCVQQYLKRGLIIPKPINLKKNRLINATSEEFVAFMDLGLVEYNKWISKKDVFELFKKEYVHYNNLAPHQMTKWMKEYARQSGLVYEDRKSGEKYDFYLKTIGKEASDEEE</sequence>
<dbReference type="Pfam" id="PF19263">
    <property type="entry name" value="DUF5906"/>
    <property type="match status" value="1"/>
</dbReference>
<keyword evidence="3" id="KW-1185">Reference proteome</keyword>
<dbReference type="InterPro" id="IPR045455">
    <property type="entry name" value="NrS-1_pol-like_helicase"/>
</dbReference>